<name>A0A9N9IKR6_9GLOM</name>
<dbReference type="Proteomes" id="UP000789396">
    <property type="component" value="Unassembled WGS sequence"/>
</dbReference>
<accession>A0A9N9IKR6</accession>
<sequence>PKESQQKISIGWIIVGYPRNFDFDNTDVILKSDKYLVSENGTHFVAKDLGYEDKERSTGCILCTCVIEAPEKTESQYNPYKSPLIFGTHFDTNDNSACIFTNEVENNVVPRLKLFSSRGNSGQINIKWSQINIKWKDAFTFLSGRNCSNVQLYHGTLNVDVGSKKATNGKEKHSKNSETPILLVNQLVDDCSTNVHGFLNVKDVKVDNVDIDSVGVIYGSLNSRLSKEDGKIAYLVVHKT</sequence>
<dbReference type="AlphaFoldDB" id="A0A9N9IKR6"/>
<evidence type="ECO:0000313" key="1">
    <source>
        <dbReference type="EMBL" id="CAG8740058.1"/>
    </source>
</evidence>
<comment type="caution">
    <text evidence="1">The sequence shown here is derived from an EMBL/GenBank/DDBJ whole genome shotgun (WGS) entry which is preliminary data.</text>
</comment>
<reference evidence="1" key="1">
    <citation type="submission" date="2021-06" db="EMBL/GenBank/DDBJ databases">
        <authorList>
            <person name="Kallberg Y."/>
            <person name="Tangrot J."/>
            <person name="Rosling A."/>
        </authorList>
    </citation>
    <scope>NUCLEOTIDE SEQUENCE</scope>
    <source>
        <strain evidence="1">IN212</strain>
    </source>
</reference>
<dbReference type="EMBL" id="CAJVPZ010031734">
    <property type="protein sequence ID" value="CAG8740058.1"/>
    <property type="molecule type" value="Genomic_DNA"/>
</dbReference>
<proteinExistence type="predicted"/>
<keyword evidence="2" id="KW-1185">Reference proteome</keyword>
<protein>
    <submittedName>
        <fullName evidence="1">2951_t:CDS:1</fullName>
    </submittedName>
</protein>
<dbReference type="OrthoDB" id="2443932at2759"/>
<evidence type="ECO:0000313" key="2">
    <source>
        <dbReference type="Proteomes" id="UP000789396"/>
    </source>
</evidence>
<organism evidence="1 2">
    <name type="scientific">Racocetra fulgida</name>
    <dbReference type="NCBI Taxonomy" id="60492"/>
    <lineage>
        <taxon>Eukaryota</taxon>
        <taxon>Fungi</taxon>
        <taxon>Fungi incertae sedis</taxon>
        <taxon>Mucoromycota</taxon>
        <taxon>Glomeromycotina</taxon>
        <taxon>Glomeromycetes</taxon>
        <taxon>Diversisporales</taxon>
        <taxon>Gigasporaceae</taxon>
        <taxon>Racocetra</taxon>
    </lineage>
</organism>
<feature type="non-terminal residue" evidence="1">
    <location>
        <position position="240"/>
    </location>
</feature>
<gene>
    <name evidence="1" type="ORF">RFULGI_LOCUS12792</name>
</gene>